<feature type="transmembrane region" description="Helical" evidence="1">
    <location>
        <begin position="7"/>
        <end position="25"/>
    </location>
</feature>
<sequence>MNRRIGIGLLILTVGMLMTVTPYLAEFSQSGFHIYSPSQDNQSYKDGQTVILDFSSAYKNNPFTIIVNKYCYNSTTGKTSIKLYNEIGEITNSSGGFYGPIISGQYPIGKYQILLEDAYSNAYAEFNLTITPDSYPAYLAVTVQSQNGTIIPGATVEAKAPNGTIVAMNKTSNNGVAYLQVQYPLSPINYTVIAYAGGFATESKVVTVNSNATFPVTLSLPYTGLHIYLVKVFGVNESSMTFLEGKPITLEYQVEYQGMPESNVIVYLYLQGGTSVLNNATNANGLTNFTVVPKYTGKPYELLTNATVIYNNQVAFKVTQLKVVPNTSVTLVPINVKVSETNGTPLLSNVSLKYPNGTIVTARGSSVTFNVTYNGTPEYLTIYASSLGFMQRNQTIYVNSTLPINVTLALPKEFMNVSIELEQDGKILTSPYTVKGGIPVYVNITASMNNMPVPATVTEEVKLANGTTASYNMTLPSNGSTMEELTLPKTNGTNQIYLKISYNGVTYTHSLTITSQVPPVSTLNTSTTTTTSTTPSTATSKPSDILYIIIGIIVVIVIVGVVLLFKRGKRTQ</sequence>
<evidence type="ECO:0000256" key="1">
    <source>
        <dbReference type="SAM" id="Phobius"/>
    </source>
</evidence>
<dbReference type="Gene3D" id="2.60.40.1120">
    <property type="entry name" value="Carboxypeptidase-like, regulatory domain"/>
    <property type="match status" value="1"/>
</dbReference>
<protein>
    <submittedName>
        <fullName evidence="2">Uncharacterized protein</fullName>
    </submittedName>
</protein>
<evidence type="ECO:0000313" key="3">
    <source>
        <dbReference type="Proteomes" id="UP000470772"/>
    </source>
</evidence>
<dbReference type="Proteomes" id="UP000470772">
    <property type="component" value="Unassembled WGS sequence"/>
</dbReference>
<name>A0A6A9QKE6_SULME</name>
<keyword evidence="1" id="KW-0812">Transmembrane</keyword>
<evidence type="ECO:0000313" key="2">
    <source>
        <dbReference type="EMBL" id="MUN29707.1"/>
    </source>
</evidence>
<dbReference type="InterPro" id="IPR008969">
    <property type="entry name" value="CarboxyPept-like_regulatory"/>
</dbReference>
<feature type="transmembrane region" description="Helical" evidence="1">
    <location>
        <begin position="545"/>
        <end position="565"/>
    </location>
</feature>
<accession>A0A6A9QKE6</accession>
<reference evidence="2 3" key="1">
    <citation type="submission" date="2019-10" db="EMBL/GenBank/DDBJ databases">
        <title>Sequencing and Assembly of Multiple Reported Metal-Biooxidizing Members of the Extremely Thermoacidophilic Archaeal Family Sulfolobaceae.</title>
        <authorList>
            <person name="Counts J.A."/>
            <person name="Kelly R.M."/>
        </authorList>
    </citation>
    <scope>NUCLEOTIDE SEQUENCE [LARGE SCALE GENOMIC DNA]</scope>
    <source>
        <strain evidence="2 3">DSM 6482</strain>
    </source>
</reference>
<comment type="caution">
    <text evidence="2">The sequence shown here is derived from an EMBL/GenBank/DDBJ whole genome shotgun (WGS) entry which is preliminary data.</text>
</comment>
<dbReference type="SUPFAM" id="SSF49464">
    <property type="entry name" value="Carboxypeptidase regulatory domain-like"/>
    <property type="match status" value="1"/>
</dbReference>
<dbReference type="EMBL" id="WGGD01000005">
    <property type="protein sequence ID" value="MUN29707.1"/>
    <property type="molecule type" value="Genomic_DNA"/>
</dbReference>
<proteinExistence type="predicted"/>
<dbReference type="AlphaFoldDB" id="A0A6A9QKE6"/>
<keyword evidence="1" id="KW-0472">Membrane</keyword>
<keyword evidence="1" id="KW-1133">Transmembrane helix</keyword>
<gene>
    <name evidence="2" type="ORF">GC250_09720</name>
</gene>
<keyword evidence="3" id="KW-1185">Reference proteome</keyword>
<dbReference type="RefSeq" id="WP_156017376.1">
    <property type="nucleotide sequence ID" value="NZ_WGGD01000005.1"/>
</dbReference>
<organism evidence="2 3">
    <name type="scientific">Sulfuracidifex metallicus DSM 6482 = JCM 9184</name>
    <dbReference type="NCBI Taxonomy" id="523847"/>
    <lineage>
        <taxon>Archaea</taxon>
        <taxon>Thermoproteota</taxon>
        <taxon>Thermoprotei</taxon>
        <taxon>Sulfolobales</taxon>
        <taxon>Sulfolobaceae</taxon>
        <taxon>Sulfuracidifex</taxon>
    </lineage>
</organism>